<dbReference type="InterPro" id="IPR008920">
    <property type="entry name" value="TF_FadR/GntR_C"/>
</dbReference>
<evidence type="ECO:0000256" key="1">
    <source>
        <dbReference type="ARBA" id="ARBA00023015"/>
    </source>
</evidence>
<dbReference type="InterPro" id="IPR036388">
    <property type="entry name" value="WH-like_DNA-bd_sf"/>
</dbReference>
<evidence type="ECO:0000313" key="5">
    <source>
        <dbReference type="EMBL" id="GGB43742.1"/>
    </source>
</evidence>
<keyword evidence="2" id="KW-0238">DNA-binding</keyword>
<dbReference type="InterPro" id="IPR000524">
    <property type="entry name" value="Tscrpt_reg_HTH_GntR"/>
</dbReference>
<dbReference type="PRINTS" id="PR00035">
    <property type="entry name" value="HTHGNTR"/>
</dbReference>
<feature type="domain" description="HTH gntR-type" evidence="4">
    <location>
        <begin position="11"/>
        <end position="79"/>
    </location>
</feature>
<dbReference type="SUPFAM" id="SSF46785">
    <property type="entry name" value="Winged helix' DNA-binding domain"/>
    <property type="match status" value="1"/>
</dbReference>
<dbReference type="PROSITE" id="PS50949">
    <property type="entry name" value="HTH_GNTR"/>
    <property type="match status" value="1"/>
</dbReference>
<reference evidence="5" key="1">
    <citation type="journal article" date="2014" name="Int. J. Syst. Evol. Microbiol.">
        <title>Complete genome sequence of Corynebacterium casei LMG S-19264T (=DSM 44701T), isolated from a smear-ripened cheese.</title>
        <authorList>
            <consortium name="US DOE Joint Genome Institute (JGI-PGF)"/>
            <person name="Walter F."/>
            <person name="Albersmeier A."/>
            <person name="Kalinowski J."/>
            <person name="Ruckert C."/>
        </authorList>
    </citation>
    <scope>NUCLEOTIDE SEQUENCE</scope>
    <source>
        <strain evidence="5">CGMCC 1.15454</strain>
    </source>
</reference>
<dbReference type="AlphaFoldDB" id="A0A9W5TY16"/>
<keyword evidence="1" id="KW-0805">Transcription regulation</keyword>
<gene>
    <name evidence="5" type="ORF">GCM10011409_21650</name>
</gene>
<dbReference type="GO" id="GO:0003677">
    <property type="term" value="F:DNA binding"/>
    <property type="evidence" value="ECO:0007669"/>
    <property type="project" value="UniProtKB-KW"/>
</dbReference>
<dbReference type="Gene3D" id="1.10.10.10">
    <property type="entry name" value="Winged helix-like DNA-binding domain superfamily/Winged helix DNA-binding domain"/>
    <property type="match status" value="1"/>
</dbReference>
<dbReference type="Pfam" id="PF07729">
    <property type="entry name" value="FCD"/>
    <property type="match status" value="1"/>
</dbReference>
<dbReference type="PANTHER" id="PTHR43537:SF5">
    <property type="entry name" value="UXU OPERON TRANSCRIPTIONAL REGULATOR"/>
    <property type="match status" value="1"/>
</dbReference>
<reference evidence="5" key="2">
    <citation type="submission" date="2020-09" db="EMBL/GenBank/DDBJ databases">
        <authorList>
            <person name="Sun Q."/>
            <person name="Zhou Y."/>
        </authorList>
    </citation>
    <scope>NUCLEOTIDE SEQUENCE</scope>
    <source>
        <strain evidence="5">CGMCC 1.15454</strain>
    </source>
</reference>
<dbReference type="SUPFAM" id="SSF48008">
    <property type="entry name" value="GntR ligand-binding domain-like"/>
    <property type="match status" value="1"/>
</dbReference>
<sequence length="233" mass="26436">MSVTVPSNRKRRVYQMVVEHIKSEIENKEILPGDKLPSERVLAARLSVSRTSVKEAFSVLESNGLIEIKHGSGVTLREDNVEDIIMKMNLAVHGETVNIVELMELRQAIEGETSHLAAIRCNDEDIKKLHQSYVNLEKAVKAGELAAKEDLAFHMSIAKIARNLLISEVMYMVSDRLLEGLKESRAKTFQIPGKPETILEEHKKIMIAIRDRNPKQARAAMYSHLQKVKQRYL</sequence>
<dbReference type="InterPro" id="IPR011711">
    <property type="entry name" value="GntR_C"/>
</dbReference>
<dbReference type="SMART" id="SM00895">
    <property type="entry name" value="FCD"/>
    <property type="match status" value="1"/>
</dbReference>
<evidence type="ECO:0000256" key="3">
    <source>
        <dbReference type="ARBA" id="ARBA00023163"/>
    </source>
</evidence>
<evidence type="ECO:0000259" key="4">
    <source>
        <dbReference type="PROSITE" id="PS50949"/>
    </source>
</evidence>
<comment type="caution">
    <text evidence="5">The sequence shown here is derived from an EMBL/GenBank/DDBJ whole genome shotgun (WGS) entry which is preliminary data.</text>
</comment>
<dbReference type="GO" id="GO:0003700">
    <property type="term" value="F:DNA-binding transcription factor activity"/>
    <property type="evidence" value="ECO:0007669"/>
    <property type="project" value="InterPro"/>
</dbReference>
<dbReference type="EMBL" id="BMJD01000015">
    <property type="protein sequence ID" value="GGB43742.1"/>
    <property type="molecule type" value="Genomic_DNA"/>
</dbReference>
<keyword evidence="3" id="KW-0804">Transcription</keyword>
<protein>
    <submittedName>
        <fullName evidence="5">GntR family transcriptional regulator</fullName>
    </submittedName>
</protein>
<name>A0A9W5TY16_9BACI</name>
<dbReference type="CDD" id="cd07377">
    <property type="entry name" value="WHTH_GntR"/>
    <property type="match status" value="1"/>
</dbReference>
<dbReference type="InterPro" id="IPR036390">
    <property type="entry name" value="WH_DNA-bd_sf"/>
</dbReference>
<evidence type="ECO:0000313" key="6">
    <source>
        <dbReference type="Proteomes" id="UP000621492"/>
    </source>
</evidence>
<dbReference type="Gene3D" id="1.20.120.530">
    <property type="entry name" value="GntR ligand-binding domain-like"/>
    <property type="match status" value="1"/>
</dbReference>
<dbReference type="Proteomes" id="UP000621492">
    <property type="component" value="Unassembled WGS sequence"/>
</dbReference>
<proteinExistence type="predicted"/>
<accession>A0A9W5TY16</accession>
<dbReference type="PANTHER" id="PTHR43537">
    <property type="entry name" value="TRANSCRIPTIONAL REGULATOR, GNTR FAMILY"/>
    <property type="match status" value="1"/>
</dbReference>
<organism evidence="5 6">
    <name type="scientific">Lentibacillus populi</name>
    <dbReference type="NCBI Taxonomy" id="1827502"/>
    <lineage>
        <taxon>Bacteria</taxon>
        <taxon>Bacillati</taxon>
        <taxon>Bacillota</taxon>
        <taxon>Bacilli</taxon>
        <taxon>Bacillales</taxon>
        <taxon>Bacillaceae</taxon>
        <taxon>Lentibacillus</taxon>
    </lineage>
</organism>
<dbReference type="RefSeq" id="WP_088052712.1">
    <property type="nucleotide sequence ID" value="NZ_BMJD01000015.1"/>
</dbReference>
<evidence type="ECO:0000256" key="2">
    <source>
        <dbReference type="ARBA" id="ARBA00023125"/>
    </source>
</evidence>
<dbReference type="SMART" id="SM00345">
    <property type="entry name" value="HTH_GNTR"/>
    <property type="match status" value="1"/>
</dbReference>
<keyword evidence="6" id="KW-1185">Reference proteome</keyword>
<dbReference type="Pfam" id="PF00392">
    <property type="entry name" value="GntR"/>
    <property type="match status" value="1"/>
</dbReference>